<comment type="similarity">
    <text evidence="8">Belongs to the SERBP1-HABP4 family.</text>
</comment>
<evidence type="ECO:0000256" key="5">
    <source>
        <dbReference type="ARBA" id="ARBA00022490"/>
    </source>
</evidence>
<dbReference type="AlphaFoldDB" id="A0A3Q2G4I1"/>
<dbReference type="Pfam" id="PF16174">
    <property type="entry name" value="IHABP4_N"/>
    <property type="match status" value="1"/>
</dbReference>
<dbReference type="GO" id="GO:0015030">
    <property type="term" value="C:Cajal body"/>
    <property type="evidence" value="ECO:0007669"/>
    <property type="project" value="UniProtKB-SubCell"/>
</dbReference>
<sequence>PYHFLPSDTDCSSTNTLKRIKMLQDAFGCVVANRFGNLLDDEADPFDLMSEVELEKEKKKKKKKEEEDKKGKQKKAGLKESQRNRRLPVAPSGLDLVPGETPHLHVVYRPSFNEASDFSSRGGFRGRRGARGGGYTRNSDQFYLRGKREYDRGMSSDEKRGGRGPWNWGSPVEAVSCGGECKPVSEKGKKEHIDVKDNEVVVQVAMEMSLDEWKAMQEVNRPKVEFNIRKAQDKIPSKAKVIHESKYLEEVEEEGNFLRRSMNDITTLMDINFGTLGRPSRGGRGRGARVGQSIRPERPTPIVERVSYKFHQSAGFCISNVVIKILTFDFYAS</sequence>
<comment type="subcellular location">
    <subcellularLocation>
        <location evidence="1">Cytoplasm</location>
        <location evidence="1">Stress granule</location>
    </subcellularLocation>
    <subcellularLocation>
        <location evidence="2">Nucleus speckle</location>
    </subcellularLocation>
    <subcellularLocation>
        <location evidence="3">Nucleus</location>
        <location evidence="3">Cajal body</location>
    </subcellularLocation>
    <subcellularLocation>
        <location evidence="4">Nucleus</location>
        <location evidence="4">Nucleolus</location>
    </subcellularLocation>
</comment>
<keyword evidence="5" id="KW-0963">Cytoplasm</keyword>
<dbReference type="PANTHER" id="PTHR12299:SF30">
    <property type="entry name" value="INTRACELLULAR HYALURONAN-BINDING PROTEIN 4"/>
    <property type="match status" value="1"/>
</dbReference>
<dbReference type="SMART" id="SM01233">
    <property type="entry name" value="HABP4_PAI-RBP1"/>
    <property type="match status" value="1"/>
</dbReference>
<dbReference type="Proteomes" id="UP000265020">
    <property type="component" value="Unassembled WGS sequence"/>
</dbReference>
<evidence type="ECO:0000256" key="1">
    <source>
        <dbReference type="ARBA" id="ARBA00004210"/>
    </source>
</evidence>
<dbReference type="InterPro" id="IPR039764">
    <property type="entry name" value="HABP4/SERBP1-like"/>
</dbReference>
<dbReference type="GO" id="GO:0003723">
    <property type="term" value="F:RNA binding"/>
    <property type="evidence" value="ECO:0007669"/>
    <property type="project" value="InterPro"/>
</dbReference>
<dbReference type="OMA" id="WNWGCVE"/>
<dbReference type="PANTHER" id="PTHR12299">
    <property type="entry name" value="HYALURONIC ACID-BINDING PROTEIN 4"/>
    <property type="match status" value="1"/>
</dbReference>
<dbReference type="GeneTree" id="ENSGT00520000055591"/>
<evidence type="ECO:0000256" key="3">
    <source>
        <dbReference type="ARBA" id="ARBA00004408"/>
    </source>
</evidence>
<feature type="region of interest" description="Disordered" evidence="9">
    <location>
        <begin position="55"/>
        <end position="100"/>
    </location>
</feature>
<dbReference type="GO" id="GO:0033120">
    <property type="term" value="P:positive regulation of RNA splicing"/>
    <property type="evidence" value="ECO:0007669"/>
    <property type="project" value="TreeGrafter"/>
</dbReference>
<evidence type="ECO:0000256" key="2">
    <source>
        <dbReference type="ARBA" id="ARBA00004324"/>
    </source>
</evidence>
<dbReference type="STRING" id="28743.ENSCVAP00000017670"/>
<dbReference type="GO" id="GO:0016607">
    <property type="term" value="C:nuclear speck"/>
    <property type="evidence" value="ECO:0007669"/>
    <property type="project" value="UniProtKB-SubCell"/>
</dbReference>
<reference evidence="11" key="2">
    <citation type="submission" date="2025-09" db="UniProtKB">
        <authorList>
            <consortium name="Ensembl"/>
        </authorList>
    </citation>
    <scope>IDENTIFICATION</scope>
</reference>
<feature type="region of interest" description="Disordered" evidence="9">
    <location>
        <begin position="117"/>
        <end position="139"/>
    </location>
</feature>
<keyword evidence="7" id="KW-0539">Nucleus</keyword>
<evidence type="ECO:0000256" key="4">
    <source>
        <dbReference type="ARBA" id="ARBA00004604"/>
    </source>
</evidence>
<dbReference type="Ensembl" id="ENSCVAT00000032405.1">
    <property type="protein sequence ID" value="ENSCVAP00000017670.1"/>
    <property type="gene ID" value="ENSCVAG00000020812.1"/>
</dbReference>
<evidence type="ECO:0000256" key="9">
    <source>
        <dbReference type="SAM" id="MobiDB-lite"/>
    </source>
</evidence>
<keyword evidence="12" id="KW-1185">Reference proteome</keyword>
<evidence type="ECO:0000259" key="10">
    <source>
        <dbReference type="SMART" id="SM01233"/>
    </source>
</evidence>
<evidence type="ECO:0000256" key="7">
    <source>
        <dbReference type="ARBA" id="ARBA00023242"/>
    </source>
</evidence>
<evidence type="ECO:0000313" key="11">
    <source>
        <dbReference type="Ensembl" id="ENSCVAP00000017670.1"/>
    </source>
</evidence>
<accession>A0A3Q2G4I1</accession>
<organism evidence="11 12">
    <name type="scientific">Cyprinodon variegatus</name>
    <name type="common">Sheepshead minnow</name>
    <dbReference type="NCBI Taxonomy" id="28743"/>
    <lineage>
        <taxon>Eukaryota</taxon>
        <taxon>Metazoa</taxon>
        <taxon>Chordata</taxon>
        <taxon>Craniata</taxon>
        <taxon>Vertebrata</taxon>
        <taxon>Euteleostomi</taxon>
        <taxon>Actinopterygii</taxon>
        <taxon>Neopterygii</taxon>
        <taxon>Teleostei</taxon>
        <taxon>Neoteleostei</taxon>
        <taxon>Acanthomorphata</taxon>
        <taxon>Ovalentaria</taxon>
        <taxon>Atherinomorphae</taxon>
        <taxon>Cyprinodontiformes</taxon>
        <taxon>Cyprinodontidae</taxon>
        <taxon>Cyprinodon</taxon>
    </lineage>
</organism>
<dbReference type="InterPro" id="IPR032381">
    <property type="entry name" value="IHABP4_N"/>
</dbReference>
<evidence type="ECO:0000256" key="8">
    <source>
        <dbReference type="ARBA" id="ARBA00035118"/>
    </source>
</evidence>
<proteinExistence type="inferred from homology"/>
<name>A0A3Q2G4I1_CYPVA</name>
<dbReference type="GO" id="GO:0005730">
    <property type="term" value="C:nucleolus"/>
    <property type="evidence" value="ECO:0007669"/>
    <property type="project" value="UniProtKB-SubCell"/>
</dbReference>
<feature type="domain" description="Hyaluronan/mRNA-binding protein" evidence="10">
    <location>
        <begin position="146"/>
        <end position="234"/>
    </location>
</feature>
<reference evidence="11" key="1">
    <citation type="submission" date="2025-08" db="UniProtKB">
        <authorList>
            <consortium name="Ensembl"/>
        </authorList>
    </citation>
    <scope>IDENTIFICATION</scope>
</reference>
<dbReference type="Pfam" id="PF04774">
    <property type="entry name" value="HABP4_PAI-RBP1"/>
    <property type="match status" value="1"/>
</dbReference>
<dbReference type="GO" id="GO:0045948">
    <property type="term" value="P:positive regulation of translational initiation"/>
    <property type="evidence" value="ECO:0007669"/>
    <property type="project" value="TreeGrafter"/>
</dbReference>
<dbReference type="GO" id="GO:0010494">
    <property type="term" value="C:cytoplasmic stress granule"/>
    <property type="evidence" value="ECO:0007669"/>
    <property type="project" value="UniProtKB-SubCell"/>
</dbReference>
<evidence type="ECO:0000313" key="12">
    <source>
        <dbReference type="Proteomes" id="UP000265020"/>
    </source>
</evidence>
<keyword evidence="6" id="KW-0810">Translation regulation</keyword>
<dbReference type="InterPro" id="IPR006861">
    <property type="entry name" value="HABP4_PAIRBP1-bd"/>
</dbReference>
<evidence type="ECO:0000256" key="6">
    <source>
        <dbReference type="ARBA" id="ARBA00022845"/>
    </source>
</evidence>
<protein>
    <recommendedName>
        <fullName evidence="10">Hyaluronan/mRNA-binding protein domain-containing protein</fullName>
    </recommendedName>
</protein>